<feature type="region of interest" description="Disordered" evidence="1">
    <location>
        <begin position="146"/>
        <end position="174"/>
    </location>
</feature>
<reference evidence="3" key="1">
    <citation type="submission" date="2016-02" db="EMBL/GenBank/DDBJ databases">
        <title>Draft genome sequence of Microdochium bolleyi, a fungal endophyte of beachgrass.</title>
        <authorList>
            <consortium name="DOE Joint Genome Institute"/>
            <person name="David A.S."/>
            <person name="May G."/>
            <person name="Haridas S."/>
            <person name="Lim J."/>
            <person name="Wang M."/>
            <person name="Labutti K."/>
            <person name="Lipzen A."/>
            <person name="Barry K."/>
            <person name="Grigoriev I.V."/>
        </authorList>
    </citation>
    <scope>NUCLEOTIDE SEQUENCE [LARGE SCALE GENOMIC DNA]</scope>
    <source>
        <strain evidence="3">J235TASD1</strain>
    </source>
</reference>
<feature type="compositionally biased region" description="Low complexity" evidence="1">
    <location>
        <begin position="149"/>
        <end position="161"/>
    </location>
</feature>
<evidence type="ECO:0000313" key="3">
    <source>
        <dbReference type="Proteomes" id="UP000070501"/>
    </source>
</evidence>
<accession>A0A136JHN9</accession>
<dbReference type="Proteomes" id="UP000070501">
    <property type="component" value="Unassembled WGS sequence"/>
</dbReference>
<proteinExistence type="predicted"/>
<gene>
    <name evidence="2" type="ORF">Micbo1qcDRAFT_170453</name>
</gene>
<dbReference type="AlphaFoldDB" id="A0A136JHN9"/>
<protein>
    <submittedName>
        <fullName evidence="2">Uncharacterized protein</fullName>
    </submittedName>
</protein>
<dbReference type="EMBL" id="KQ964245">
    <property type="protein sequence ID" value="KXJ96663.1"/>
    <property type="molecule type" value="Genomic_DNA"/>
</dbReference>
<dbReference type="InParanoid" id="A0A136JHN9"/>
<evidence type="ECO:0000256" key="1">
    <source>
        <dbReference type="SAM" id="MobiDB-lite"/>
    </source>
</evidence>
<name>A0A136JHN9_9PEZI</name>
<evidence type="ECO:0000313" key="2">
    <source>
        <dbReference type="EMBL" id="KXJ96663.1"/>
    </source>
</evidence>
<organism evidence="2 3">
    <name type="scientific">Microdochium bolleyi</name>
    <dbReference type="NCBI Taxonomy" id="196109"/>
    <lineage>
        <taxon>Eukaryota</taxon>
        <taxon>Fungi</taxon>
        <taxon>Dikarya</taxon>
        <taxon>Ascomycota</taxon>
        <taxon>Pezizomycotina</taxon>
        <taxon>Sordariomycetes</taxon>
        <taxon>Xylariomycetidae</taxon>
        <taxon>Xylariales</taxon>
        <taxon>Microdochiaceae</taxon>
        <taxon>Microdochium</taxon>
    </lineage>
</organism>
<keyword evidence="3" id="KW-1185">Reference proteome</keyword>
<sequence>MYSFHVAWPVGSLRRSLTCWRVPDLLGVSPETGGFSRRTDQSWTVVCTTLHLGACRSLKGLPTPDSPTRAGRAGCELAAAFSELQVGCWGDATGRFRSILGRAPSQDVPWLKQSPTRPATLEPRSAARVLEHHVVCTRRATDQQDRGCSRVASASASVPPADRNVPGFEGSMAR</sequence>